<dbReference type="InterPro" id="IPR053148">
    <property type="entry name" value="PD-DEXK-like_domain"/>
</dbReference>
<comment type="caution">
    <text evidence="3">The sequence shown here is derived from an EMBL/GenBank/DDBJ whole genome shotgun (WGS) entry which is preliminary data.</text>
</comment>
<accession>A0A9X1TX08</accession>
<dbReference type="GO" id="GO:0003676">
    <property type="term" value="F:nucleic acid binding"/>
    <property type="evidence" value="ECO:0007669"/>
    <property type="project" value="InterPro"/>
</dbReference>
<protein>
    <submittedName>
        <fullName evidence="3">PDDEXK nuclease domain-containing protein</fullName>
    </submittedName>
</protein>
<dbReference type="InterPro" id="IPR041527">
    <property type="entry name" value="YhcG_N"/>
</dbReference>
<dbReference type="InterPro" id="IPR009362">
    <property type="entry name" value="YhcG_C"/>
</dbReference>
<dbReference type="PANTHER" id="PTHR30547">
    <property type="entry name" value="UNCHARACTERIZED PROTEIN YHCG-RELATED"/>
    <property type="match status" value="1"/>
</dbReference>
<gene>
    <name evidence="3" type="ORF">L0661_25190</name>
</gene>
<sequence>MNLTTLEKEFILDIKEKIRQAQYEALKEVNVKLINLYWEIGKSIAEKQSENWGKSIVSKLSKELQLEFPGIGGFSTSNIWYMVQFYTDYHADTNLQPLVGEIGWSKHLAIFSKCKNSQEKQFYILATKKHGWTKNVLIHQIENKTFEKYLLNQTNFDEALPEKISKQALLAVKDAYTFDFLNLAHEHSEEELEQALVKNIRKFLLEMGGDYTFIGNQYRIQVNAKDFWVDLLLYHRKLQCLIAIDLKIGDFEPEHKGKMEFYLAVLNDTVKLPHENESIGIIICKSKDRTIVEYSLKSAAQPIGIATYNTSHHLPKMYEAMLPSAAEIAQKLFEFSK</sequence>
<organism evidence="3 4">
    <name type="scientific">Dyadobacter chenhuakuii</name>
    <dbReference type="NCBI Taxonomy" id="2909339"/>
    <lineage>
        <taxon>Bacteria</taxon>
        <taxon>Pseudomonadati</taxon>
        <taxon>Bacteroidota</taxon>
        <taxon>Cytophagia</taxon>
        <taxon>Cytophagales</taxon>
        <taxon>Spirosomataceae</taxon>
        <taxon>Dyadobacter</taxon>
    </lineage>
</organism>
<evidence type="ECO:0000259" key="2">
    <source>
        <dbReference type="Pfam" id="PF17761"/>
    </source>
</evidence>
<dbReference type="EMBL" id="JAKFFV010000024">
    <property type="protein sequence ID" value="MCF2501637.1"/>
    <property type="molecule type" value="Genomic_DNA"/>
</dbReference>
<dbReference type="RefSeq" id="WP_235179744.1">
    <property type="nucleotide sequence ID" value="NZ_JAKFFV010000024.1"/>
</dbReference>
<evidence type="ECO:0000313" key="3">
    <source>
        <dbReference type="EMBL" id="MCF2501637.1"/>
    </source>
</evidence>
<dbReference type="AlphaFoldDB" id="A0A9X1TX08"/>
<dbReference type="Proteomes" id="UP001139411">
    <property type="component" value="Unassembled WGS sequence"/>
</dbReference>
<dbReference type="Gene3D" id="3.40.1350.10">
    <property type="match status" value="1"/>
</dbReference>
<evidence type="ECO:0000313" key="4">
    <source>
        <dbReference type="Proteomes" id="UP001139411"/>
    </source>
</evidence>
<name>A0A9X1TX08_9BACT</name>
<reference evidence="3" key="1">
    <citation type="submission" date="2022-01" db="EMBL/GenBank/DDBJ databases">
        <title>Novel species in genus Dyadobacter.</title>
        <authorList>
            <person name="Ma C."/>
        </authorList>
    </citation>
    <scope>NUCLEOTIDE SEQUENCE</scope>
    <source>
        <strain evidence="3">CY357</strain>
    </source>
</reference>
<proteinExistence type="predicted"/>
<feature type="domain" description="YhcG N-terminal" evidence="2">
    <location>
        <begin position="13"/>
        <end position="148"/>
    </location>
</feature>
<dbReference type="Pfam" id="PF06250">
    <property type="entry name" value="YhcG_C"/>
    <property type="match status" value="1"/>
</dbReference>
<evidence type="ECO:0000259" key="1">
    <source>
        <dbReference type="Pfam" id="PF06250"/>
    </source>
</evidence>
<dbReference type="PANTHER" id="PTHR30547:SF0">
    <property type="entry name" value="BLR8175 PROTEIN"/>
    <property type="match status" value="1"/>
</dbReference>
<dbReference type="InterPro" id="IPR011856">
    <property type="entry name" value="tRNA_endonuc-like_dom_sf"/>
</dbReference>
<dbReference type="Pfam" id="PF17761">
    <property type="entry name" value="DUF1016_N"/>
    <property type="match status" value="1"/>
</dbReference>
<feature type="domain" description="YhcG PDDEXK nuclease" evidence="1">
    <location>
        <begin position="171"/>
        <end position="321"/>
    </location>
</feature>